<sequence length="427" mass="45765">MITRRTKVQLLIFVVITLVGVSFVGARYARLDRIFVDDSYTVVAHFADSGGIFAGGEVSYRGVKIGEVSELELTEDGVDVHLSIDKDQDEIPAKTLAVVGNRSAVGEQYVELQPQVDDGPYLAESSEIAQDDTRIPIATDKFLTDLSTTVGSVDQEALRTTVAELGDAFEGTGPDLQRIIDTGNSFIETANDNFDVTRALIRDSNTVLQGQVDSASSLRTFASQLKLFSGTLAASDPDLRRLIDTGSLAATELRTFLEQNGVELGDLINNLVTTGEVTVKNLPGIEQLLVIYPYIVEGGFTVVSKSSDGNYDAHFGLVLTTQAACTGGYESTDKRIPQDGSNRPMNTKAGCTEPASKSNARGPQNLAPRAPADYDAPVVASYDEDSGEVTWLPGSGADLGGTGSVAPPSLGEESWKWLYLQPLQRQE</sequence>
<dbReference type="NCBIfam" id="TIGR00996">
    <property type="entry name" value="Mtu_fam_mce"/>
    <property type="match status" value="1"/>
</dbReference>
<dbReference type="InterPro" id="IPR052336">
    <property type="entry name" value="MlaD_Phospholipid_Transporter"/>
</dbReference>
<name>A0A1G6TWR3_9ACTN</name>
<proteinExistence type="predicted"/>
<dbReference type="PANTHER" id="PTHR33371">
    <property type="entry name" value="INTERMEMBRANE PHOSPHOLIPID TRANSPORT SYSTEM BINDING PROTEIN MLAD-RELATED"/>
    <property type="match status" value="1"/>
</dbReference>
<dbReference type="RefSeq" id="WP_090857261.1">
    <property type="nucleotide sequence ID" value="NZ_FMZM01000007.1"/>
</dbReference>
<dbReference type="Pfam" id="PF11887">
    <property type="entry name" value="Mce4_CUP1"/>
    <property type="match status" value="1"/>
</dbReference>
<dbReference type="AlphaFoldDB" id="A0A1G6TWR3"/>
<evidence type="ECO:0000256" key="1">
    <source>
        <dbReference type="SAM" id="MobiDB-lite"/>
    </source>
</evidence>
<dbReference type="InterPro" id="IPR024516">
    <property type="entry name" value="Mce_C"/>
</dbReference>
<gene>
    <name evidence="4" type="ORF">SAMN05421872_107226</name>
</gene>
<feature type="region of interest" description="Disordered" evidence="1">
    <location>
        <begin position="329"/>
        <end position="411"/>
    </location>
</feature>
<accession>A0A1G6TWR3</accession>
<evidence type="ECO:0000313" key="5">
    <source>
        <dbReference type="Proteomes" id="UP000199034"/>
    </source>
</evidence>
<dbReference type="InterPro" id="IPR005693">
    <property type="entry name" value="Mce"/>
</dbReference>
<dbReference type="InterPro" id="IPR003399">
    <property type="entry name" value="Mce/MlaD"/>
</dbReference>
<dbReference type="PANTHER" id="PTHR33371:SF16">
    <property type="entry name" value="MCE-FAMILY PROTEIN MCE3F"/>
    <property type="match status" value="1"/>
</dbReference>
<evidence type="ECO:0000259" key="3">
    <source>
        <dbReference type="Pfam" id="PF11887"/>
    </source>
</evidence>
<organism evidence="4 5">
    <name type="scientific">Nocardioides lianchengensis</name>
    <dbReference type="NCBI Taxonomy" id="1045774"/>
    <lineage>
        <taxon>Bacteria</taxon>
        <taxon>Bacillati</taxon>
        <taxon>Actinomycetota</taxon>
        <taxon>Actinomycetes</taxon>
        <taxon>Propionibacteriales</taxon>
        <taxon>Nocardioidaceae</taxon>
        <taxon>Nocardioides</taxon>
    </lineage>
</organism>
<dbReference type="STRING" id="1045774.SAMN05421872_107226"/>
<protein>
    <submittedName>
        <fullName evidence="4">Phospholipid/cholesterol/gamma-HCH transport system substrate-binding protein</fullName>
    </submittedName>
</protein>
<dbReference type="OrthoDB" id="4741753at2"/>
<keyword evidence="5" id="KW-1185">Reference proteome</keyword>
<dbReference type="Pfam" id="PF02470">
    <property type="entry name" value="MlaD"/>
    <property type="match status" value="1"/>
</dbReference>
<feature type="domain" description="Mammalian cell entry C-terminal" evidence="3">
    <location>
        <begin position="122"/>
        <end position="287"/>
    </location>
</feature>
<evidence type="ECO:0000259" key="2">
    <source>
        <dbReference type="Pfam" id="PF02470"/>
    </source>
</evidence>
<dbReference type="EMBL" id="FMZM01000007">
    <property type="protein sequence ID" value="SDD33550.1"/>
    <property type="molecule type" value="Genomic_DNA"/>
</dbReference>
<dbReference type="Proteomes" id="UP000199034">
    <property type="component" value="Unassembled WGS sequence"/>
</dbReference>
<feature type="domain" description="Mce/MlaD" evidence="2">
    <location>
        <begin position="39"/>
        <end position="114"/>
    </location>
</feature>
<dbReference type="GO" id="GO:0005576">
    <property type="term" value="C:extracellular region"/>
    <property type="evidence" value="ECO:0007669"/>
    <property type="project" value="TreeGrafter"/>
</dbReference>
<evidence type="ECO:0000313" key="4">
    <source>
        <dbReference type="EMBL" id="SDD33550.1"/>
    </source>
</evidence>
<reference evidence="4 5" key="1">
    <citation type="submission" date="2016-10" db="EMBL/GenBank/DDBJ databases">
        <authorList>
            <person name="de Groot N.N."/>
        </authorList>
    </citation>
    <scope>NUCLEOTIDE SEQUENCE [LARGE SCALE GENOMIC DNA]</scope>
    <source>
        <strain evidence="4 5">CGMCC 4.6858</strain>
    </source>
</reference>